<keyword evidence="3" id="KW-1185">Reference proteome</keyword>
<reference evidence="2 3" key="1">
    <citation type="submission" date="2023-02" db="EMBL/GenBank/DDBJ databases">
        <title>Mannheimia cairiniae sp. nov., a novel species of Mannheimia obtained from moscovy ducks (Cairina moschata) and reclassification of Mannheimia ovis as heterotypic synonym of Mannheimia pernigra.</title>
        <authorList>
            <person name="Christensen H."/>
        </authorList>
    </citation>
    <scope>NUCLEOTIDE SEQUENCE [LARGE SCALE GENOMIC DNA]</scope>
    <source>
        <strain evidence="2 3">AT1</strain>
    </source>
</reference>
<proteinExistence type="predicted"/>
<evidence type="ECO:0008006" key="4">
    <source>
        <dbReference type="Google" id="ProtNLM"/>
    </source>
</evidence>
<accession>A0ABT5MMP6</accession>
<keyword evidence="1" id="KW-0732">Signal</keyword>
<gene>
    <name evidence="2" type="ORF">PTQ27_03100</name>
</gene>
<name>A0ABT5MMP6_9PAST</name>
<evidence type="ECO:0000313" key="3">
    <source>
        <dbReference type="Proteomes" id="UP001221909"/>
    </source>
</evidence>
<feature type="signal peptide" evidence="1">
    <location>
        <begin position="1"/>
        <end position="23"/>
    </location>
</feature>
<feature type="chain" id="PRO_5045917942" description="Lipoprotein" evidence="1">
    <location>
        <begin position="24"/>
        <end position="121"/>
    </location>
</feature>
<organism evidence="2 3">
    <name type="scientific">Mannheimia cairinae</name>
    <dbReference type="NCBI Taxonomy" id="3025936"/>
    <lineage>
        <taxon>Bacteria</taxon>
        <taxon>Pseudomonadati</taxon>
        <taxon>Pseudomonadota</taxon>
        <taxon>Gammaproteobacteria</taxon>
        <taxon>Pasteurellales</taxon>
        <taxon>Pasteurellaceae</taxon>
        <taxon>Mannheimia</taxon>
    </lineage>
</organism>
<dbReference type="RefSeq" id="WP_273749503.1">
    <property type="nucleotide sequence ID" value="NZ_JAQSJE010000002.1"/>
</dbReference>
<dbReference type="EMBL" id="JAQSJE010000002">
    <property type="protein sequence ID" value="MDD0823459.1"/>
    <property type="molecule type" value="Genomic_DNA"/>
</dbReference>
<evidence type="ECO:0000313" key="2">
    <source>
        <dbReference type="EMBL" id="MDD0823459.1"/>
    </source>
</evidence>
<dbReference type="PROSITE" id="PS51257">
    <property type="entry name" value="PROKAR_LIPOPROTEIN"/>
    <property type="match status" value="1"/>
</dbReference>
<comment type="caution">
    <text evidence="2">The sequence shown here is derived from an EMBL/GenBank/DDBJ whole genome shotgun (WGS) entry which is preliminary data.</text>
</comment>
<sequence>MKKLLSALTFSTLLIACLAPTSAIIGQEKDANGCLVSAGQSYSFLKKECVQVFNVADITLTDPENDSLAVYIIFSEDRTQAEVFASDLPENTILEAVKGGYLSKDSKIRLLKTDNYWKIRK</sequence>
<dbReference type="Proteomes" id="UP001221909">
    <property type="component" value="Unassembled WGS sequence"/>
</dbReference>
<protein>
    <recommendedName>
        <fullName evidence="4">Lipoprotein</fullName>
    </recommendedName>
</protein>
<evidence type="ECO:0000256" key="1">
    <source>
        <dbReference type="SAM" id="SignalP"/>
    </source>
</evidence>